<keyword evidence="4" id="KW-1185">Reference proteome</keyword>
<dbReference type="OrthoDB" id="2560628at2759"/>
<organism evidence="3 4">
    <name type="scientific">Athelia psychrophila</name>
    <dbReference type="NCBI Taxonomy" id="1759441"/>
    <lineage>
        <taxon>Eukaryota</taxon>
        <taxon>Fungi</taxon>
        <taxon>Dikarya</taxon>
        <taxon>Basidiomycota</taxon>
        <taxon>Agaricomycotina</taxon>
        <taxon>Agaricomycetes</taxon>
        <taxon>Agaricomycetidae</taxon>
        <taxon>Atheliales</taxon>
        <taxon>Atheliaceae</taxon>
        <taxon>Athelia</taxon>
    </lineage>
</organism>
<evidence type="ECO:0000256" key="1">
    <source>
        <dbReference type="SAM" id="Phobius"/>
    </source>
</evidence>
<gene>
    <name evidence="3" type="ORF">FIBSPDRAFT_694080</name>
</gene>
<reference evidence="3 4" key="1">
    <citation type="journal article" date="2016" name="Mol. Biol. Evol.">
        <title>Comparative Genomics of Early-Diverging Mushroom-Forming Fungi Provides Insights into the Origins of Lignocellulose Decay Capabilities.</title>
        <authorList>
            <person name="Nagy L.G."/>
            <person name="Riley R."/>
            <person name="Tritt A."/>
            <person name="Adam C."/>
            <person name="Daum C."/>
            <person name="Floudas D."/>
            <person name="Sun H."/>
            <person name="Yadav J.S."/>
            <person name="Pangilinan J."/>
            <person name="Larsson K.H."/>
            <person name="Matsuura K."/>
            <person name="Barry K."/>
            <person name="Labutti K."/>
            <person name="Kuo R."/>
            <person name="Ohm R.A."/>
            <person name="Bhattacharya S.S."/>
            <person name="Shirouzu T."/>
            <person name="Yoshinaga Y."/>
            <person name="Martin F.M."/>
            <person name="Grigoriev I.V."/>
            <person name="Hibbett D.S."/>
        </authorList>
    </citation>
    <scope>NUCLEOTIDE SEQUENCE [LARGE SCALE GENOMIC DNA]</scope>
    <source>
        <strain evidence="3 4">CBS 109695</strain>
    </source>
</reference>
<evidence type="ECO:0000259" key="2">
    <source>
        <dbReference type="Pfam" id="PF24800"/>
    </source>
</evidence>
<evidence type="ECO:0000313" key="4">
    <source>
        <dbReference type="Proteomes" id="UP000076532"/>
    </source>
</evidence>
<keyword evidence="1" id="KW-1133">Transmembrane helix</keyword>
<dbReference type="Proteomes" id="UP000076532">
    <property type="component" value="Unassembled WGS sequence"/>
</dbReference>
<feature type="non-terminal residue" evidence="3">
    <location>
        <position position="141"/>
    </location>
</feature>
<dbReference type="EMBL" id="KV417503">
    <property type="protein sequence ID" value="KZP28440.1"/>
    <property type="molecule type" value="Genomic_DNA"/>
</dbReference>
<dbReference type="AlphaFoldDB" id="A0A166RMP4"/>
<protein>
    <recommendedName>
        <fullName evidence="2">DUF7702 domain-containing protein</fullName>
    </recommendedName>
</protein>
<feature type="non-terminal residue" evidence="3">
    <location>
        <position position="1"/>
    </location>
</feature>
<feature type="domain" description="DUF7702" evidence="2">
    <location>
        <begin position="1"/>
        <end position="137"/>
    </location>
</feature>
<keyword evidence="1" id="KW-0472">Membrane</keyword>
<name>A0A166RMP4_9AGAM</name>
<keyword evidence="1" id="KW-0812">Transmembrane</keyword>
<feature type="transmembrane region" description="Helical" evidence="1">
    <location>
        <begin position="115"/>
        <end position="134"/>
    </location>
</feature>
<dbReference type="Pfam" id="PF24800">
    <property type="entry name" value="DUF7702"/>
    <property type="match status" value="1"/>
</dbReference>
<dbReference type="PANTHER" id="PTHR42109">
    <property type="entry name" value="UNPLACED GENOMIC SCAFFOLD UM_SCAF_CONTIG_1.265, WHOLE GENOME SHOTGUN SEQUENCE"/>
    <property type="match status" value="1"/>
</dbReference>
<proteinExistence type="predicted"/>
<feature type="transmembrane region" description="Helical" evidence="1">
    <location>
        <begin position="31"/>
        <end position="52"/>
    </location>
</feature>
<accession>A0A166RMP4</accession>
<dbReference type="InterPro" id="IPR056119">
    <property type="entry name" value="DUF7702"/>
</dbReference>
<dbReference type="PANTHER" id="PTHR42109:SF2">
    <property type="entry name" value="INTEGRAL MEMBRANE PROTEIN"/>
    <property type="match status" value="1"/>
</dbReference>
<sequence length="141" mass="15321">TIALALIIYGGTNSTSTNASTLSQSNNFRHIGSILFLALYLLLLAVHAFAWMRFSTLMRNRRTLLKAISCAMPFIGVRCLYGILNSFSGSLISTSGTPNTSSLHKFNMVTGSWEIYLVMSVLMEACACLIYVVAGTQVPLS</sequence>
<evidence type="ECO:0000313" key="3">
    <source>
        <dbReference type="EMBL" id="KZP28440.1"/>
    </source>
</evidence>